<evidence type="ECO:0000256" key="4">
    <source>
        <dbReference type="ARBA" id="ARBA00022989"/>
    </source>
</evidence>
<dbReference type="Proteomes" id="UP000635071">
    <property type="component" value="Unassembled WGS sequence"/>
</dbReference>
<evidence type="ECO:0000313" key="9">
    <source>
        <dbReference type="Proteomes" id="UP000635071"/>
    </source>
</evidence>
<feature type="compositionally biased region" description="Polar residues" evidence="6">
    <location>
        <begin position="1"/>
        <end position="10"/>
    </location>
</feature>
<evidence type="ECO:0000256" key="2">
    <source>
        <dbReference type="ARBA" id="ARBA00009773"/>
    </source>
</evidence>
<gene>
    <name evidence="8" type="ORF">GCM10011529_22350</name>
</gene>
<dbReference type="PANTHER" id="PTHR21716">
    <property type="entry name" value="TRANSMEMBRANE PROTEIN"/>
    <property type="match status" value="1"/>
</dbReference>
<reference evidence="8" key="1">
    <citation type="journal article" date="2014" name="Int. J. Syst. Evol. Microbiol.">
        <title>Complete genome sequence of Corynebacterium casei LMG S-19264T (=DSM 44701T), isolated from a smear-ripened cheese.</title>
        <authorList>
            <consortium name="US DOE Joint Genome Institute (JGI-PGF)"/>
            <person name="Walter F."/>
            <person name="Albersmeier A."/>
            <person name="Kalinowski J."/>
            <person name="Ruckert C."/>
        </authorList>
    </citation>
    <scope>NUCLEOTIDE SEQUENCE</scope>
    <source>
        <strain evidence="8">CGMCC 1.15519</strain>
    </source>
</reference>
<feature type="transmembrane region" description="Helical" evidence="7">
    <location>
        <begin position="81"/>
        <end position="104"/>
    </location>
</feature>
<name>A0A917EAN0_9SPHN</name>
<dbReference type="AlphaFoldDB" id="A0A917EAN0"/>
<evidence type="ECO:0000256" key="3">
    <source>
        <dbReference type="ARBA" id="ARBA00022692"/>
    </source>
</evidence>
<evidence type="ECO:0000256" key="1">
    <source>
        <dbReference type="ARBA" id="ARBA00004141"/>
    </source>
</evidence>
<feature type="transmembrane region" description="Helical" evidence="7">
    <location>
        <begin position="24"/>
        <end position="43"/>
    </location>
</feature>
<dbReference type="PANTHER" id="PTHR21716:SF62">
    <property type="entry name" value="TRANSPORT PROTEIN YDBI-RELATED"/>
    <property type="match status" value="1"/>
</dbReference>
<evidence type="ECO:0000256" key="6">
    <source>
        <dbReference type="SAM" id="MobiDB-lite"/>
    </source>
</evidence>
<keyword evidence="3 7" id="KW-0812">Transmembrane</keyword>
<sequence>MSEAGQNPVETPSPIEPRSARARGTTETAFIWLGIASLFWIAWQLSHALLLIFAGLVFAAGLQAGASVLGKVWKASHGVRLSFVVLAFAALVLAFIAFAGLSLAEQAQELGTTLQNQFGRLATTAREYGIHVPKGDLIAAAKAQLGNQLGLITEYVGAAIGGLGSLLLIVTLGIYFAADPKLYESGVEWLTPQASREKVGATIDEMAHVLRRWLAGRLLTMVIEGSFIFVGLAIIGVPLAGLLGLVAGLLAFIPTLGAIISGALIILVGFSAGTTEGLWAVGLYLTVQLLEGNVLTPLIEKRAVDLAPAVVLAAQLLFGVLFGLIGVALADPIIALAKVALEKRSPKNAE</sequence>
<proteinExistence type="inferred from homology"/>
<feature type="region of interest" description="Disordered" evidence="6">
    <location>
        <begin position="1"/>
        <end position="21"/>
    </location>
</feature>
<dbReference type="RefSeq" id="WP_188763035.1">
    <property type="nucleotide sequence ID" value="NZ_BMJM01000007.1"/>
</dbReference>
<evidence type="ECO:0000256" key="5">
    <source>
        <dbReference type="ARBA" id="ARBA00023136"/>
    </source>
</evidence>
<feature type="transmembrane region" description="Helical" evidence="7">
    <location>
        <begin position="311"/>
        <end position="337"/>
    </location>
</feature>
<organism evidence="8 9">
    <name type="scientific">Sandarakinorhabdus glacialis</name>
    <dbReference type="NCBI Taxonomy" id="1614636"/>
    <lineage>
        <taxon>Bacteria</taxon>
        <taxon>Pseudomonadati</taxon>
        <taxon>Pseudomonadota</taxon>
        <taxon>Alphaproteobacteria</taxon>
        <taxon>Sphingomonadales</taxon>
        <taxon>Sphingosinicellaceae</taxon>
        <taxon>Sandarakinorhabdus</taxon>
    </lineage>
</organism>
<dbReference type="Pfam" id="PF01594">
    <property type="entry name" value="AI-2E_transport"/>
    <property type="match status" value="1"/>
</dbReference>
<dbReference type="InterPro" id="IPR002549">
    <property type="entry name" value="AI-2E-like"/>
</dbReference>
<feature type="transmembrane region" description="Helical" evidence="7">
    <location>
        <begin position="49"/>
        <end position="69"/>
    </location>
</feature>
<feature type="transmembrane region" description="Helical" evidence="7">
    <location>
        <begin position="155"/>
        <end position="178"/>
    </location>
</feature>
<evidence type="ECO:0000256" key="7">
    <source>
        <dbReference type="SAM" id="Phobius"/>
    </source>
</evidence>
<keyword evidence="4 7" id="KW-1133">Transmembrane helix</keyword>
<protein>
    <submittedName>
        <fullName evidence="8">AI-2E family transporter</fullName>
    </submittedName>
</protein>
<keyword evidence="9" id="KW-1185">Reference proteome</keyword>
<feature type="transmembrane region" description="Helical" evidence="7">
    <location>
        <begin position="245"/>
        <end position="270"/>
    </location>
</feature>
<comment type="subcellular location">
    <subcellularLocation>
        <location evidence="1">Membrane</location>
        <topology evidence="1">Multi-pass membrane protein</topology>
    </subcellularLocation>
</comment>
<reference evidence="8" key="2">
    <citation type="submission" date="2020-09" db="EMBL/GenBank/DDBJ databases">
        <authorList>
            <person name="Sun Q."/>
            <person name="Zhou Y."/>
        </authorList>
    </citation>
    <scope>NUCLEOTIDE SEQUENCE</scope>
    <source>
        <strain evidence="8">CGMCC 1.15519</strain>
    </source>
</reference>
<comment type="similarity">
    <text evidence="2">Belongs to the autoinducer-2 exporter (AI-2E) (TC 2.A.86) family.</text>
</comment>
<dbReference type="GO" id="GO:0055085">
    <property type="term" value="P:transmembrane transport"/>
    <property type="evidence" value="ECO:0007669"/>
    <property type="project" value="TreeGrafter"/>
</dbReference>
<dbReference type="EMBL" id="BMJM01000007">
    <property type="protein sequence ID" value="GGE15505.1"/>
    <property type="molecule type" value="Genomic_DNA"/>
</dbReference>
<comment type="caution">
    <text evidence="8">The sequence shown here is derived from an EMBL/GenBank/DDBJ whole genome shotgun (WGS) entry which is preliminary data.</text>
</comment>
<accession>A0A917EAN0</accession>
<feature type="transmembrane region" description="Helical" evidence="7">
    <location>
        <begin position="277"/>
        <end position="299"/>
    </location>
</feature>
<feature type="transmembrane region" description="Helical" evidence="7">
    <location>
        <begin position="218"/>
        <end position="239"/>
    </location>
</feature>
<dbReference type="GO" id="GO:0016020">
    <property type="term" value="C:membrane"/>
    <property type="evidence" value="ECO:0007669"/>
    <property type="project" value="UniProtKB-SubCell"/>
</dbReference>
<keyword evidence="5 7" id="KW-0472">Membrane</keyword>
<evidence type="ECO:0000313" key="8">
    <source>
        <dbReference type="EMBL" id="GGE15505.1"/>
    </source>
</evidence>